<organism evidence="2 3">
    <name type="scientific">Rhizobium alvei</name>
    <dbReference type="NCBI Taxonomy" id="1132659"/>
    <lineage>
        <taxon>Bacteria</taxon>
        <taxon>Pseudomonadati</taxon>
        <taxon>Pseudomonadota</taxon>
        <taxon>Alphaproteobacteria</taxon>
        <taxon>Hyphomicrobiales</taxon>
        <taxon>Rhizobiaceae</taxon>
        <taxon>Rhizobium/Agrobacterium group</taxon>
        <taxon>Rhizobium</taxon>
    </lineage>
</organism>
<evidence type="ECO:0000313" key="2">
    <source>
        <dbReference type="EMBL" id="MDO6966813.1"/>
    </source>
</evidence>
<dbReference type="CDD" id="cd09871">
    <property type="entry name" value="PIN_MtVapC28-VapC30-like"/>
    <property type="match status" value="1"/>
</dbReference>
<evidence type="ECO:0000313" key="3">
    <source>
        <dbReference type="Proteomes" id="UP001174932"/>
    </source>
</evidence>
<dbReference type="RefSeq" id="WP_304378742.1">
    <property type="nucleotide sequence ID" value="NZ_JAUOZU010000022.1"/>
</dbReference>
<name>A0ABT8YSX5_9HYPH</name>
<reference evidence="2" key="1">
    <citation type="journal article" date="2015" name="Int. J. Syst. Evol. Microbiol.">
        <title>Rhizobium alvei sp. nov., isolated from a freshwater river.</title>
        <authorList>
            <person name="Sheu S.Y."/>
            <person name="Huang H.W."/>
            <person name="Young C.C."/>
            <person name="Chen W.M."/>
        </authorList>
    </citation>
    <scope>NUCLEOTIDE SEQUENCE</scope>
    <source>
        <strain evidence="2">TNR-22</strain>
    </source>
</reference>
<evidence type="ECO:0000259" key="1">
    <source>
        <dbReference type="Pfam" id="PF01850"/>
    </source>
</evidence>
<dbReference type="EMBL" id="JAUOZU010000022">
    <property type="protein sequence ID" value="MDO6966813.1"/>
    <property type="molecule type" value="Genomic_DNA"/>
</dbReference>
<dbReference type="Gene3D" id="3.40.50.1010">
    <property type="entry name" value="5'-nuclease"/>
    <property type="match status" value="1"/>
</dbReference>
<protein>
    <submittedName>
        <fullName evidence="2">Type II toxin-antitoxin system VapC family toxin</fullName>
    </submittedName>
</protein>
<dbReference type="SUPFAM" id="SSF88723">
    <property type="entry name" value="PIN domain-like"/>
    <property type="match status" value="1"/>
</dbReference>
<gene>
    <name evidence="2" type="ORF">Q4481_22905</name>
</gene>
<comment type="caution">
    <text evidence="2">The sequence shown here is derived from an EMBL/GenBank/DDBJ whole genome shotgun (WGS) entry which is preliminary data.</text>
</comment>
<accession>A0ABT8YSX5</accession>
<sequence length="137" mass="14441">MFLDASIIVAVIAREEGWEEIVKLLETVDGGFTISPIVRFEAVLGLARKFSAGGTKRQAIEASGLAVDEFLTAIQAVEAGITPDVGRLAVDAAMTYGKVVNHPAALNFGDCFSYACAKAQQVALGYKGNDFALTDLA</sequence>
<keyword evidence="3" id="KW-1185">Reference proteome</keyword>
<feature type="domain" description="PIN" evidence="1">
    <location>
        <begin position="1"/>
        <end position="132"/>
    </location>
</feature>
<dbReference type="InterPro" id="IPR002716">
    <property type="entry name" value="PIN_dom"/>
</dbReference>
<reference evidence="2" key="2">
    <citation type="submission" date="2023-07" db="EMBL/GenBank/DDBJ databases">
        <authorList>
            <person name="Shen H."/>
        </authorList>
    </citation>
    <scope>NUCLEOTIDE SEQUENCE</scope>
    <source>
        <strain evidence="2">TNR-22</strain>
    </source>
</reference>
<dbReference type="Pfam" id="PF01850">
    <property type="entry name" value="PIN"/>
    <property type="match status" value="1"/>
</dbReference>
<dbReference type="InterPro" id="IPR029060">
    <property type="entry name" value="PIN-like_dom_sf"/>
</dbReference>
<dbReference type="Proteomes" id="UP001174932">
    <property type="component" value="Unassembled WGS sequence"/>
</dbReference>
<proteinExistence type="predicted"/>